<organism evidence="10 11">
    <name type="scientific">Brevibacillus invocatus</name>
    <dbReference type="NCBI Taxonomy" id="173959"/>
    <lineage>
        <taxon>Bacteria</taxon>
        <taxon>Bacillati</taxon>
        <taxon>Bacillota</taxon>
        <taxon>Bacilli</taxon>
        <taxon>Bacillales</taxon>
        <taxon>Paenibacillaceae</taxon>
        <taxon>Brevibacillus</taxon>
    </lineage>
</organism>
<evidence type="ECO:0000256" key="5">
    <source>
        <dbReference type="ARBA" id="ARBA00022759"/>
    </source>
</evidence>
<proteinExistence type="inferred from homology"/>
<evidence type="ECO:0000256" key="7">
    <source>
        <dbReference type="ARBA" id="ARBA00022842"/>
    </source>
</evidence>
<dbReference type="RefSeq" id="WP_122910404.1">
    <property type="nucleotide sequence ID" value="NZ_CBCSBE010000013.1"/>
</dbReference>
<evidence type="ECO:0000256" key="6">
    <source>
        <dbReference type="ARBA" id="ARBA00022801"/>
    </source>
</evidence>
<sequence length="96" mass="11719">MPKRQVYLICYDIADAKRWRKCHKLVKGYGERVQYSVFKCHLTDKQLAEMRWKLVKLLEEEDRLLIAPILPEALKDVFVFNMNEKWEVEKERFLLF</sequence>
<dbReference type="SUPFAM" id="SSF143430">
    <property type="entry name" value="TTP0101/SSO1404-like"/>
    <property type="match status" value="1"/>
</dbReference>
<evidence type="ECO:0000313" key="11">
    <source>
        <dbReference type="Proteomes" id="UP000282028"/>
    </source>
</evidence>
<dbReference type="GO" id="GO:0046872">
    <property type="term" value="F:metal ion binding"/>
    <property type="evidence" value="ECO:0007669"/>
    <property type="project" value="UniProtKB-UniRule"/>
</dbReference>
<comment type="cofactor">
    <cofactor evidence="1 9">
        <name>Mg(2+)</name>
        <dbReference type="ChEBI" id="CHEBI:18420"/>
    </cofactor>
</comment>
<dbReference type="HAMAP" id="MF_01471">
    <property type="entry name" value="Cas2"/>
    <property type="match status" value="1"/>
</dbReference>
<comment type="similarity">
    <text evidence="2 9">Belongs to the CRISPR-associated endoribonuclease Cas2 protein family.</text>
</comment>
<evidence type="ECO:0000256" key="8">
    <source>
        <dbReference type="ARBA" id="ARBA00023118"/>
    </source>
</evidence>
<evidence type="ECO:0000256" key="2">
    <source>
        <dbReference type="ARBA" id="ARBA00009959"/>
    </source>
</evidence>
<keyword evidence="4 9" id="KW-0479">Metal-binding</keyword>
<evidence type="ECO:0000256" key="9">
    <source>
        <dbReference type="HAMAP-Rule" id="MF_01471"/>
    </source>
</evidence>
<dbReference type="EC" id="3.1.-.-" evidence="9"/>
<keyword evidence="7 9" id="KW-0460">Magnesium</keyword>
<protein>
    <recommendedName>
        <fullName evidence="9">CRISPR-associated endoribonuclease Cas2</fullName>
        <ecNumber evidence="9">3.1.-.-</ecNumber>
    </recommendedName>
</protein>
<evidence type="ECO:0000256" key="3">
    <source>
        <dbReference type="ARBA" id="ARBA00022722"/>
    </source>
</evidence>
<accession>A0A3M8C3B3</accession>
<comment type="caution">
    <text evidence="10">The sequence shown here is derived from an EMBL/GenBank/DDBJ whole genome shotgun (WGS) entry which is preliminary data.</text>
</comment>
<keyword evidence="6 9" id="KW-0378">Hydrolase</keyword>
<dbReference type="Gene3D" id="3.30.70.240">
    <property type="match status" value="1"/>
</dbReference>
<dbReference type="OrthoDB" id="9798176at2"/>
<dbReference type="InterPro" id="IPR021127">
    <property type="entry name" value="CRISPR_associated_Cas2"/>
</dbReference>
<keyword evidence="11" id="KW-1185">Reference proteome</keyword>
<evidence type="ECO:0000313" key="10">
    <source>
        <dbReference type="EMBL" id="RNB69933.1"/>
    </source>
</evidence>
<dbReference type="InterPro" id="IPR019199">
    <property type="entry name" value="Virulence_VapD/CRISPR_Cas2"/>
</dbReference>
<dbReference type="Proteomes" id="UP000282028">
    <property type="component" value="Unassembled WGS sequence"/>
</dbReference>
<name>A0A3M8C3B3_9BACL</name>
<feature type="binding site" evidence="9">
    <location>
        <position position="12"/>
    </location>
    <ligand>
        <name>Mg(2+)</name>
        <dbReference type="ChEBI" id="CHEBI:18420"/>
        <note>catalytic</note>
    </ligand>
</feature>
<reference evidence="10 11" key="1">
    <citation type="submission" date="2018-10" db="EMBL/GenBank/DDBJ databases">
        <title>Phylogenomics of Brevibacillus.</title>
        <authorList>
            <person name="Dunlap C."/>
        </authorList>
    </citation>
    <scope>NUCLEOTIDE SEQUENCE [LARGE SCALE GENOMIC DNA]</scope>
    <source>
        <strain evidence="10 11">JCM 12215</strain>
    </source>
</reference>
<dbReference type="EMBL" id="RHHR01000036">
    <property type="protein sequence ID" value="RNB69933.1"/>
    <property type="molecule type" value="Genomic_DNA"/>
</dbReference>
<dbReference type="GO" id="GO:0016787">
    <property type="term" value="F:hydrolase activity"/>
    <property type="evidence" value="ECO:0007669"/>
    <property type="project" value="UniProtKB-KW"/>
</dbReference>
<gene>
    <name evidence="9 10" type="primary">cas2</name>
    <name evidence="10" type="ORF">EDM52_18340</name>
</gene>
<dbReference type="NCBIfam" id="TIGR01573">
    <property type="entry name" value="cas2"/>
    <property type="match status" value="1"/>
</dbReference>
<dbReference type="CDD" id="cd09725">
    <property type="entry name" value="Cas2_I_II_III"/>
    <property type="match status" value="1"/>
</dbReference>
<keyword evidence="5 9" id="KW-0255">Endonuclease</keyword>
<keyword evidence="3 9" id="KW-0540">Nuclease</keyword>
<evidence type="ECO:0000256" key="1">
    <source>
        <dbReference type="ARBA" id="ARBA00001946"/>
    </source>
</evidence>
<dbReference type="Pfam" id="PF09827">
    <property type="entry name" value="CRISPR_Cas2"/>
    <property type="match status" value="1"/>
</dbReference>
<comment type="function">
    <text evidence="9">CRISPR (clustered regularly interspaced short palindromic repeat), is an adaptive immune system that provides protection against mobile genetic elements (viruses, transposable elements and conjugative plasmids). CRISPR clusters contain sequences complementary to antecedent mobile elements and target invading nucleic acids. CRISPR clusters are transcribed and processed into CRISPR RNA (crRNA). Functions as a ssRNA-specific endoribonuclease. Involved in the integration of spacer DNA into the CRISPR cassette.</text>
</comment>
<dbReference type="PANTHER" id="PTHR34405">
    <property type="entry name" value="CRISPR-ASSOCIATED ENDORIBONUCLEASE CAS2"/>
    <property type="match status" value="1"/>
</dbReference>
<dbReference type="PANTHER" id="PTHR34405:SF3">
    <property type="entry name" value="CRISPR-ASSOCIATED ENDORIBONUCLEASE CAS2 3"/>
    <property type="match status" value="1"/>
</dbReference>
<keyword evidence="8 9" id="KW-0051">Antiviral defense</keyword>
<dbReference type="GO" id="GO:0043571">
    <property type="term" value="P:maintenance of CRISPR repeat elements"/>
    <property type="evidence" value="ECO:0007669"/>
    <property type="project" value="UniProtKB-UniRule"/>
</dbReference>
<evidence type="ECO:0000256" key="4">
    <source>
        <dbReference type="ARBA" id="ARBA00022723"/>
    </source>
</evidence>
<dbReference type="GO" id="GO:0051607">
    <property type="term" value="P:defense response to virus"/>
    <property type="evidence" value="ECO:0007669"/>
    <property type="project" value="UniProtKB-UniRule"/>
</dbReference>
<comment type="subunit">
    <text evidence="9">Homodimer, forms a heterotetramer with a Cas1 homodimer.</text>
</comment>
<dbReference type="GO" id="GO:0004521">
    <property type="term" value="F:RNA endonuclease activity"/>
    <property type="evidence" value="ECO:0007669"/>
    <property type="project" value="InterPro"/>
</dbReference>
<dbReference type="AlphaFoldDB" id="A0A3M8C3B3"/>